<evidence type="ECO:0000256" key="2">
    <source>
        <dbReference type="ARBA" id="ARBA00022448"/>
    </source>
</evidence>
<evidence type="ECO:0000259" key="8">
    <source>
        <dbReference type="PROSITE" id="PS50850"/>
    </source>
</evidence>
<dbReference type="PROSITE" id="PS50850">
    <property type="entry name" value="MFS"/>
    <property type="match status" value="1"/>
</dbReference>
<feature type="transmembrane region" description="Helical" evidence="7">
    <location>
        <begin position="311"/>
        <end position="330"/>
    </location>
</feature>
<feature type="transmembrane region" description="Helical" evidence="7">
    <location>
        <begin position="31"/>
        <end position="50"/>
    </location>
</feature>
<evidence type="ECO:0000256" key="6">
    <source>
        <dbReference type="ARBA" id="ARBA00023136"/>
    </source>
</evidence>
<feature type="transmembrane region" description="Helical" evidence="7">
    <location>
        <begin position="257"/>
        <end position="275"/>
    </location>
</feature>
<feature type="domain" description="Major facilitator superfamily (MFS) profile" evidence="8">
    <location>
        <begin position="19"/>
        <end position="430"/>
    </location>
</feature>
<protein>
    <submittedName>
        <fullName evidence="9">Metabolite-proton symporter</fullName>
    </submittedName>
</protein>
<evidence type="ECO:0000256" key="1">
    <source>
        <dbReference type="ARBA" id="ARBA00004651"/>
    </source>
</evidence>
<feature type="transmembrane region" description="Helical" evidence="7">
    <location>
        <begin position="157"/>
        <end position="179"/>
    </location>
</feature>
<organism evidence="9 10">
    <name type="scientific">Acinetobacter calcoaceticus</name>
    <dbReference type="NCBI Taxonomy" id="471"/>
    <lineage>
        <taxon>Bacteria</taxon>
        <taxon>Pseudomonadati</taxon>
        <taxon>Pseudomonadota</taxon>
        <taxon>Gammaproteobacteria</taxon>
        <taxon>Moraxellales</taxon>
        <taxon>Moraxellaceae</taxon>
        <taxon>Acinetobacter</taxon>
        <taxon>Acinetobacter calcoaceticus/baumannii complex</taxon>
    </lineage>
</organism>
<feature type="transmembrane region" description="Helical" evidence="7">
    <location>
        <begin position="336"/>
        <end position="355"/>
    </location>
</feature>
<keyword evidence="5 7" id="KW-1133">Transmembrane helix</keyword>
<evidence type="ECO:0000313" key="9">
    <source>
        <dbReference type="EMBL" id="TCM69753.1"/>
    </source>
</evidence>
<dbReference type="PANTHER" id="PTHR43045:SF1">
    <property type="entry name" value="SHIKIMATE TRANSPORTER"/>
    <property type="match status" value="1"/>
</dbReference>
<dbReference type="PANTHER" id="PTHR43045">
    <property type="entry name" value="SHIKIMATE TRANSPORTER"/>
    <property type="match status" value="1"/>
</dbReference>
<dbReference type="InterPro" id="IPR020846">
    <property type="entry name" value="MFS_dom"/>
</dbReference>
<keyword evidence="4 7" id="KW-0812">Transmembrane</keyword>
<accession>A0A4R1Y9S3</accession>
<comment type="subcellular location">
    <subcellularLocation>
        <location evidence="1">Cell membrane</location>
        <topology evidence="1">Multi-pass membrane protein</topology>
    </subcellularLocation>
</comment>
<dbReference type="CDD" id="cd17369">
    <property type="entry name" value="MFS_ShiA_like"/>
    <property type="match status" value="1"/>
</dbReference>
<feature type="transmembrane region" description="Helical" evidence="7">
    <location>
        <begin position="405"/>
        <end position="425"/>
    </location>
</feature>
<name>A0A4R1Y9S3_ACICA</name>
<dbReference type="Gene3D" id="1.20.1250.20">
    <property type="entry name" value="MFS general substrate transporter like domains"/>
    <property type="match status" value="2"/>
</dbReference>
<dbReference type="GO" id="GO:0005886">
    <property type="term" value="C:plasma membrane"/>
    <property type="evidence" value="ECO:0007669"/>
    <property type="project" value="UniProtKB-SubCell"/>
</dbReference>
<evidence type="ECO:0000256" key="4">
    <source>
        <dbReference type="ARBA" id="ARBA00022692"/>
    </source>
</evidence>
<feature type="transmembrane region" description="Helical" evidence="7">
    <location>
        <begin position="191"/>
        <end position="210"/>
    </location>
</feature>
<dbReference type="InterPro" id="IPR011701">
    <property type="entry name" value="MFS"/>
</dbReference>
<keyword evidence="3" id="KW-1003">Cell membrane</keyword>
<reference evidence="9 10" key="1">
    <citation type="submission" date="2019-03" db="EMBL/GenBank/DDBJ databases">
        <title>Genomic analyses of the natural microbiome of Caenorhabditis elegans.</title>
        <authorList>
            <person name="Samuel B."/>
        </authorList>
    </citation>
    <scope>NUCLEOTIDE SEQUENCE [LARGE SCALE GENOMIC DNA]</scope>
    <source>
        <strain evidence="9 10">JUb89</strain>
    </source>
</reference>
<feature type="transmembrane region" description="Helical" evidence="7">
    <location>
        <begin position="56"/>
        <end position="80"/>
    </location>
</feature>
<comment type="caution">
    <text evidence="9">The sequence shown here is derived from an EMBL/GenBank/DDBJ whole genome shotgun (WGS) entry which is preliminary data.</text>
</comment>
<dbReference type="OrthoDB" id="3690818at2"/>
<dbReference type="InterPro" id="IPR036259">
    <property type="entry name" value="MFS_trans_sf"/>
</dbReference>
<feature type="transmembrane region" description="Helical" evidence="7">
    <location>
        <begin position="92"/>
        <end position="110"/>
    </location>
</feature>
<evidence type="ECO:0000256" key="7">
    <source>
        <dbReference type="SAM" id="Phobius"/>
    </source>
</evidence>
<dbReference type="EMBL" id="SLVJ01000002">
    <property type="protein sequence ID" value="TCM69753.1"/>
    <property type="molecule type" value="Genomic_DNA"/>
</dbReference>
<feature type="transmembrane region" description="Helical" evidence="7">
    <location>
        <begin position="376"/>
        <end position="393"/>
    </location>
</feature>
<dbReference type="GO" id="GO:0022857">
    <property type="term" value="F:transmembrane transporter activity"/>
    <property type="evidence" value="ECO:0007669"/>
    <property type="project" value="InterPro"/>
</dbReference>
<evidence type="ECO:0000256" key="5">
    <source>
        <dbReference type="ARBA" id="ARBA00022989"/>
    </source>
</evidence>
<gene>
    <name evidence="9" type="ORF">EC844_10212</name>
</gene>
<proteinExistence type="predicted"/>
<dbReference type="SUPFAM" id="SSF103473">
    <property type="entry name" value="MFS general substrate transporter"/>
    <property type="match status" value="1"/>
</dbReference>
<feature type="transmembrane region" description="Helical" evidence="7">
    <location>
        <begin position="116"/>
        <end position="136"/>
    </location>
</feature>
<keyword evidence="10" id="KW-1185">Reference proteome</keyword>
<dbReference type="Pfam" id="PF07690">
    <property type="entry name" value="MFS_1"/>
    <property type="match status" value="1"/>
</dbReference>
<dbReference type="AlphaFoldDB" id="A0A4R1Y9S3"/>
<keyword evidence="2" id="KW-0813">Transport</keyword>
<dbReference type="Proteomes" id="UP000294963">
    <property type="component" value="Unassembled WGS sequence"/>
</dbReference>
<evidence type="ECO:0000256" key="3">
    <source>
        <dbReference type="ARBA" id="ARBA00022475"/>
    </source>
</evidence>
<sequence>MAQTQATTPQNKKSSHRLAGISSMVGTTIEWYDFFIYGAAAALIFNKLFFPNLDPMTGVLAAFATYAVGFIGRPLGGLVFGHFGDKIGRKAMLLTTLVLMGVPTVLIGLLPTYDWIGYWATFFLVILRFVQGMAMGGEWGGAVLMAVEHAPEGNKGFWGSLPQASSGAGLMLASLAFGAVSMLPEEMLFSWGWRLPFLASILLLGVGWYIRIKVPESPDFERVKKQEKAVKVPAIQVFKNHPRELITIIIARAAENAWFYIASTFALAYTTAQLGIPRQDILFAIICGSGLVIVVTPLCGYISDKVGQRNLFMFGLFLLALYCYPFFSMLNSQDPLLIWTAMVVAIGIIFPIMYAPESMLFARQFPAEIRYSGISISVQLAGVIGGGFAPMIATKLLGIGDGSPHFISVYIIGMAVVAIICTFFMKSDKRYRAEELILQAQSQHVADKVANNTVATPVSGAESKI</sequence>
<evidence type="ECO:0000313" key="10">
    <source>
        <dbReference type="Proteomes" id="UP000294963"/>
    </source>
</evidence>
<feature type="transmembrane region" description="Helical" evidence="7">
    <location>
        <begin position="281"/>
        <end position="299"/>
    </location>
</feature>
<keyword evidence="6 7" id="KW-0472">Membrane</keyword>